<evidence type="ECO:0000313" key="3">
    <source>
        <dbReference type="Proteomes" id="UP000076858"/>
    </source>
</evidence>
<protein>
    <submittedName>
        <fullName evidence="2">Uncharacterized protein</fullName>
    </submittedName>
</protein>
<organism evidence="2 3">
    <name type="scientific">Daphnia magna</name>
    <dbReference type="NCBI Taxonomy" id="35525"/>
    <lineage>
        <taxon>Eukaryota</taxon>
        <taxon>Metazoa</taxon>
        <taxon>Ecdysozoa</taxon>
        <taxon>Arthropoda</taxon>
        <taxon>Crustacea</taxon>
        <taxon>Branchiopoda</taxon>
        <taxon>Diplostraca</taxon>
        <taxon>Cladocera</taxon>
        <taxon>Anomopoda</taxon>
        <taxon>Daphniidae</taxon>
        <taxon>Daphnia</taxon>
    </lineage>
</organism>
<feature type="region of interest" description="Disordered" evidence="1">
    <location>
        <begin position="1"/>
        <end position="28"/>
    </location>
</feature>
<comment type="caution">
    <text evidence="2">The sequence shown here is derived from an EMBL/GenBank/DDBJ whole genome shotgun (WGS) entry which is preliminary data.</text>
</comment>
<evidence type="ECO:0000313" key="2">
    <source>
        <dbReference type="EMBL" id="KZS00440.1"/>
    </source>
</evidence>
<dbReference type="AlphaFoldDB" id="A0A164HPG6"/>
<dbReference type="Proteomes" id="UP000076858">
    <property type="component" value="Unassembled WGS sequence"/>
</dbReference>
<gene>
    <name evidence="2" type="ORF">APZ42_003241</name>
</gene>
<feature type="non-terminal residue" evidence="2">
    <location>
        <position position="1"/>
    </location>
</feature>
<name>A0A164HPG6_9CRUS</name>
<evidence type="ECO:0000256" key="1">
    <source>
        <dbReference type="SAM" id="MobiDB-lite"/>
    </source>
</evidence>
<dbReference type="EMBL" id="LRGB01009961">
    <property type="protein sequence ID" value="KZS00440.1"/>
    <property type="molecule type" value="Genomic_DNA"/>
</dbReference>
<accession>A0A164HPG6</accession>
<sequence length="72" mass="7755">KPKPVDSRHGKIGLVHNTANGGAETRQRKIGSITEPVPQLGGSISVPVLYSALTLLWSWCLDHRNKITVAAL</sequence>
<proteinExistence type="predicted"/>
<reference evidence="2 3" key="1">
    <citation type="submission" date="2016-03" db="EMBL/GenBank/DDBJ databases">
        <title>EvidentialGene: Evidence-directed Construction of Genes on Genomes.</title>
        <authorList>
            <person name="Gilbert D.G."/>
            <person name="Choi J.-H."/>
            <person name="Mockaitis K."/>
            <person name="Colbourne J."/>
            <person name="Pfrender M."/>
        </authorList>
    </citation>
    <scope>NUCLEOTIDE SEQUENCE [LARGE SCALE GENOMIC DNA]</scope>
    <source>
        <strain evidence="2 3">Xinb3</strain>
        <tissue evidence="2">Complete organism</tissue>
    </source>
</reference>
<keyword evidence="3" id="KW-1185">Reference proteome</keyword>